<reference evidence="1 2" key="1">
    <citation type="submission" date="2019-06" db="EMBL/GenBank/DDBJ databases">
        <title>Draft genome of Aliikangiella marina GYP-15.</title>
        <authorList>
            <person name="Wang G."/>
        </authorList>
    </citation>
    <scope>NUCLEOTIDE SEQUENCE [LARGE SCALE GENOMIC DNA]</scope>
    <source>
        <strain evidence="1 2">GYP-15</strain>
    </source>
</reference>
<gene>
    <name evidence="1" type="ORF">FLL45_20385</name>
</gene>
<accession>A0A545T2S4</accession>
<name>A0A545T2S4_9GAMM</name>
<evidence type="ECO:0000313" key="1">
    <source>
        <dbReference type="EMBL" id="TQV71512.1"/>
    </source>
</evidence>
<dbReference type="EMBL" id="VIKR01000006">
    <property type="protein sequence ID" value="TQV71512.1"/>
    <property type="molecule type" value="Genomic_DNA"/>
</dbReference>
<proteinExistence type="predicted"/>
<evidence type="ECO:0008006" key="3">
    <source>
        <dbReference type="Google" id="ProtNLM"/>
    </source>
</evidence>
<evidence type="ECO:0000313" key="2">
    <source>
        <dbReference type="Proteomes" id="UP000317839"/>
    </source>
</evidence>
<comment type="caution">
    <text evidence="1">The sequence shown here is derived from an EMBL/GenBank/DDBJ whole genome shotgun (WGS) entry which is preliminary data.</text>
</comment>
<dbReference type="AlphaFoldDB" id="A0A545T2S4"/>
<dbReference type="OrthoDB" id="6047269at2"/>
<keyword evidence="2" id="KW-1185">Reference proteome</keyword>
<organism evidence="1 2">
    <name type="scientific">Aliikangiella marina</name>
    <dbReference type="NCBI Taxonomy" id="1712262"/>
    <lineage>
        <taxon>Bacteria</taxon>
        <taxon>Pseudomonadati</taxon>
        <taxon>Pseudomonadota</taxon>
        <taxon>Gammaproteobacteria</taxon>
        <taxon>Oceanospirillales</taxon>
        <taxon>Pleioneaceae</taxon>
        <taxon>Aliikangiella</taxon>
    </lineage>
</organism>
<dbReference type="Proteomes" id="UP000317839">
    <property type="component" value="Unassembled WGS sequence"/>
</dbReference>
<protein>
    <recommendedName>
        <fullName evidence="3">SMI1/KNR4 family protein</fullName>
    </recommendedName>
</protein>
<sequence>MLEYLQKFEPDLVLLSTETLTDDDTKLLPQSWLDLLSLQQRQRVDRVIQQWDFLVSKLFETHFYLLQNLEEVHLAKSRRGLTMLYKIKTKNGESFYYEGRLPATDEDKASNQNGYAILPEQLQQFYTNVHNGWYYFSSRSMGFLPLENIFNLASEDWGILDSIGKQPLSLENTYAIFNSGMGGYLCIERDLTQPVADKVHSHLWFSKKAPNLNVEFWPVLDTWMCIGFEE</sequence>
<dbReference type="RefSeq" id="WP_142943911.1">
    <property type="nucleotide sequence ID" value="NZ_VIKR01000006.1"/>
</dbReference>